<keyword evidence="6" id="KW-1185">Reference proteome</keyword>
<evidence type="ECO:0000256" key="2">
    <source>
        <dbReference type="ARBA" id="ARBA00022723"/>
    </source>
</evidence>
<dbReference type="Pfam" id="PF13419">
    <property type="entry name" value="HAD_2"/>
    <property type="match status" value="1"/>
</dbReference>
<dbReference type="InterPro" id="IPR023214">
    <property type="entry name" value="HAD_sf"/>
</dbReference>
<evidence type="ECO:0000313" key="5">
    <source>
        <dbReference type="EMBL" id="QHW30543.1"/>
    </source>
</evidence>
<dbReference type="Proteomes" id="UP000479114">
    <property type="component" value="Chromosome"/>
</dbReference>
<dbReference type="InterPro" id="IPR006439">
    <property type="entry name" value="HAD-SF_hydro_IA"/>
</dbReference>
<keyword evidence="3 5" id="KW-0378">Hydrolase</keyword>
<dbReference type="SUPFAM" id="SSF56784">
    <property type="entry name" value="HAD-like"/>
    <property type="match status" value="1"/>
</dbReference>
<proteinExistence type="predicted"/>
<keyword evidence="2" id="KW-0479">Metal-binding</keyword>
<dbReference type="InterPro" id="IPR041492">
    <property type="entry name" value="HAD_2"/>
</dbReference>
<dbReference type="SFLD" id="SFLDS00003">
    <property type="entry name" value="Haloacid_Dehalogenase"/>
    <property type="match status" value="1"/>
</dbReference>
<keyword evidence="4" id="KW-0460">Magnesium</keyword>
<evidence type="ECO:0000256" key="3">
    <source>
        <dbReference type="ARBA" id="ARBA00022801"/>
    </source>
</evidence>
<dbReference type="PANTHER" id="PTHR46470:SF2">
    <property type="entry name" value="GLYCERALDEHYDE 3-PHOSPHATE PHOSPHATASE"/>
    <property type="match status" value="1"/>
</dbReference>
<comment type="cofactor">
    <cofactor evidence="1">
        <name>Mg(2+)</name>
        <dbReference type="ChEBI" id="CHEBI:18420"/>
    </cofactor>
</comment>
<dbReference type="InterPro" id="IPR051400">
    <property type="entry name" value="HAD-like_hydrolase"/>
</dbReference>
<dbReference type="GO" id="GO:0016791">
    <property type="term" value="F:phosphatase activity"/>
    <property type="evidence" value="ECO:0007669"/>
    <property type="project" value="TreeGrafter"/>
</dbReference>
<dbReference type="KEGG" id="prz:GZH47_06525"/>
<evidence type="ECO:0000313" key="6">
    <source>
        <dbReference type="Proteomes" id="UP000479114"/>
    </source>
</evidence>
<evidence type="ECO:0000256" key="4">
    <source>
        <dbReference type="ARBA" id="ARBA00022842"/>
    </source>
</evidence>
<protein>
    <submittedName>
        <fullName evidence="5">HAD family hydrolase</fullName>
    </submittedName>
</protein>
<dbReference type="EMBL" id="CP048286">
    <property type="protein sequence ID" value="QHW30543.1"/>
    <property type="molecule type" value="Genomic_DNA"/>
</dbReference>
<dbReference type="AlphaFoldDB" id="A0A6C0NXV1"/>
<dbReference type="Gene3D" id="1.10.150.520">
    <property type="match status" value="1"/>
</dbReference>
<reference evidence="5 6" key="1">
    <citation type="submission" date="2020-02" db="EMBL/GenBank/DDBJ databases">
        <title>Paenibacillus sp. nov., isolated from rhizosphere soil of tomato.</title>
        <authorList>
            <person name="Weon H.-Y."/>
            <person name="Lee S.A."/>
        </authorList>
    </citation>
    <scope>NUCLEOTIDE SEQUENCE [LARGE SCALE GENOMIC DNA]</scope>
    <source>
        <strain evidence="5 6">14171R-81</strain>
    </source>
</reference>
<sequence>MLKAVLFDLDGTLLDRDRSLVSFLEQQYERVPGFRSVGKKAFIHRFIELDQKGYVWKDRVYQALIEEWKLSLDWQELLDDYVSSFKYHCIGFPGLLGMLEELKLQGLKLGIITNGFGVFQMNNIRGLGIEGYFDAILVSEIEGLRKPDVRIFELALRRLGVEPGEAVFVGDHPVNDVEASMRAGMRGVWKEDEALGRPGGDAWTIRELPELLGLIGDRKQWIS</sequence>
<dbReference type="RefSeq" id="WP_162639310.1">
    <property type="nucleotide sequence ID" value="NZ_CP048286.1"/>
</dbReference>
<gene>
    <name evidence="5" type="ORF">GZH47_06525</name>
</gene>
<dbReference type="InterPro" id="IPR036412">
    <property type="entry name" value="HAD-like_sf"/>
</dbReference>
<dbReference type="Gene3D" id="3.40.50.1000">
    <property type="entry name" value="HAD superfamily/HAD-like"/>
    <property type="match status" value="1"/>
</dbReference>
<dbReference type="GO" id="GO:0046872">
    <property type="term" value="F:metal ion binding"/>
    <property type="evidence" value="ECO:0007669"/>
    <property type="project" value="UniProtKB-KW"/>
</dbReference>
<dbReference type="NCBIfam" id="TIGR01549">
    <property type="entry name" value="HAD-SF-IA-v1"/>
    <property type="match status" value="1"/>
</dbReference>
<dbReference type="NCBIfam" id="TIGR01509">
    <property type="entry name" value="HAD-SF-IA-v3"/>
    <property type="match status" value="1"/>
</dbReference>
<dbReference type="GO" id="GO:0044281">
    <property type="term" value="P:small molecule metabolic process"/>
    <property type="evidence" value="ECO:0007669"/>
    <property type="project" value="UniProtKB-ARBA"/>
</dbReference>
<dbReference type="PANTHER" id="PTHR46470">
    <property type="entry name" value="N-ACYLNEURAMINATE-9-PHOSPHATASE"/>
    <property type="match status" value="1"/>
</dbReference>
<evidence type="ECO:0000256" key="1">
    <source>
        <dbReference type="ARBA" id="ARBA00001946"/>
    </source>
</evidence>
<accession>A0A6C0NXV1</accession>
<dbReference type="PRINTS" id="PR00413">
    <property type="entry name" value="HADHALOGNASE"/>
</dbReference>
<name>A0A6C0NXV1_9BACL</name>
<dbReference type="SFLD" id="SFLDG01129">
    <property type="entry name" value="C1.5:_HAD__Beta-PGM__Phosphata"/>
    <property type="match status" value="1"/>
</dbReference>
<organism evidence="5 6">
    <name type="scientific">Paenibacillus rhizovicinus</name>
    <dbReference type="NCBI Taxonomy" id="2704463"/>
    <lineage>
        <taxon>Bacteria</taxon>
        <taxon>Bacillati</taxon>
        <taxon>Bacillota</taxon>
        <taxon>Bacilli</taxon>
        <taxon>Bacillales</taxon>
        <taxon>Paenibacillaceae</taxon>
        <taxon>Paenibacillus</taxon>
    </lineage>
</organism>